<keyword evidence="1" id="KW-0051">Antiviral defense</keyword>
<keyword evidence="3" id="KW-1185">Reference proteome</keyword>
<dbReference type="InterPro" id="IPR013422">
    <property type="entry name" value="CRISPR-assoc_prot_Cas5_N"/>
</dbReference>
<organism evidence="2 3">
    <name type="scientific">Novibacillus thermophilus</name>
    <dbReference type="NCBI Taxonomy" id="1471761"/>
    <lineage>
        <taxon>Bacteria</taxon>
        <taxon>Bacillati</taxon>
        <taxon>Bacillota</taxon>
        <taxon>Bacilli</taxon>
        <taxon>Bacillales</taxon>
        <taxon>Thermoactinomycetaceae</taxon>
        <taxon>Novibacillus</taxon>
    </lineage>
</organism>
<evidence type="ECO:0000313" key="2">
    <source>
        <dbReference type="EMBL" id="AQS57494.1"/>
    </source>
</evidence>
<dbReference type="GO" id="GO:0051607">
    <property type="term" value="P:defense response to virus"/>
    <property type="evidence" value="ECO:0007669"/>
    <property type="project" value="UniProtKB-KW"/>
</dbReference>
<dbReference type="Proteomes" id="UP000188603">
    <property type="component" value="Chromosome"/>
</dbReference>
<sequence length="234" mass="26028">MQVLVFDLKAPLAHFRRPDTTATHVTYPFITRTALRGLIGSILGMDEFHGEAWTGVQLCSPVRTVSQELSLLGKKFLGGSGDTFNRPTAIELVVKPHYRIYYAGEHMSALSERIKNRRSHYHTYLGSAFALTVPEYVGLKNVEPLPLSDELGELRAITVVPAHIIEQLGVVAGVQYGRAGGIHYEHLGNRRFRGGMHFIYEVSGQAIHFTPKASPVQPPVQLARLDNDEVVCLW</sequence>
<dbReference type="InterPro" id="IPR021124">
    <property type="entry name" value="CRISPR-assoc_prot_Cas5"/>
</dbReference>
<dbReference type="Gene3D" id="3.30.70.2660">
    <property type="match status" value="1"/>
</dbReference>
<dbReference type="GO" id="GO:0043571">
    <property type="term" value="P:maintenance of CRISPR repeat elements"/>
    <property type="evidence" value="ECO:0007669"/>
    <property type="project" value="InterPro"/>
</dbReference>
<gene>
    <name evidence="2" type="ORF">B0W44_10125</name>
</gene>
<reference evidence="2 3" key="1">
    <citation type="journal article" date="2015" name="Int. J. Syst. Evol. Microbiol.">
        <title>Novibacillus thermophilus gen. nov., sp. nov., a Gram-staining-negative and moderately thermophilic member of the family Thermoactinomycetaceae.</title>
        <authorList>
            <person name="Yang G."/>
            <person name="Chen J."/>
            <person name="Zhou S."/>
        </authorList>
    </citation>
    <scope>NUCLEOTIDE SEQUENCE [LARGE SCALE GENOMIC DNA]</scope>
    <source>
        <strain evidence="2 3">SG-1</strain>
    </source>
</reference>
<evidence type="ECO:0000313" key="3">
    <source>
        <dbReference type="Proteomes" id="UP000188603"/>
    </source>
</evidence>
<dbReference type="OrthoDB" id="1805474at2"/>
<proteinExistence type="predicted"/>
<evidence type="ECO:0000256" key="1">
    <source>
        <dbReference type="ARBA" id="ARBA00023118"/>
    </source>
</evidence>
<dbReference type="EMBL" id="CP019699">
    <property type="protein sequence ID" value="AQS57494.1"/>
    <property type="molecule type" value="Genomic_DNA"/>
</dbReference>
<dbReference type="Pfam" id="PF09704">
    <property type="entry name" value="Cas_Cas5d"/>
    <property type="match status" value="1"/>
</dbReference>
<dbReference type="AlphaFoldDB" id="A0A1U9KBS9"/>
<dbReference type="STRING" id="1471761.B0W44_10125"/>
<accession>A0A1U9KBS9</accession>
<dbReference type="KEGG" id="ntr:B0W44_10125"/>
<protein>
    <submittedName>
        <fullName evidence="2">CRISPR-associated protein Cas5</fullName>
    </submittedName>
</protein>
<dbReference type="NCBIfam" id="TIGR02593">
    <property type="entry name" value="CRISPR_cas5"/>
    <property type="match status" value="1"/>
</dbReference>
<name>A0A1U9KBS9_9BACL</name>